<dbReference type="Proteomes" id="UP000001554">
    <property type="component" value="Chromosome 4"/>
</dbReference>
<evidence type="ECO:0000313" key="2">
    <source>
        <dbReference type="Proteomes" id="UP000001554"/>
    </source>
</evidence>
<reference evidence="2" key="1">
    <citation type="journal article" date="2020" name="Nat. Ecol. Evol.">
        <title>Deeply conserved synteny resolves early events in vertebrate evolution.</title>
        <authorList>
            <person name="Simakov O."/>
            <person name="Marletaz F."/>
            <person name="Yue J.X."/>
            <person name="O'Connell B."/>
            <person name="Jenkins J."/>
            <person name="Brandt A."/>
            <person name="Calef R."/>
            <person name="Tung C.H."/>
            <person name="Huang T.K."/>
            <person name="Schmutz J."/>
            <person name="Satoh N."/>
            <person name="Yu J.K."/>
            <person name="Putnam N.H."/>
            <person name="Green R.E."/>
            <person name="Rokhsar D.S."/>
        </authorList>
    </citation>
    <scope>NUCLEOTIDE SEQUENCE [LARGE SCALE GENOMIC DNA]</scope>
    <source>
        <strain evidence="2">S238N-H82</strain>
    </source>
</reference>
<gene>
    <name evidence="3 4" type="primary">LOC118413342</name>
</gene>
<sequence>MRVILGFLLCLTLVLYVAPVGGRGVKRTKKFNYEDARRAYANTVATLDDAVAEEIGMDTFLNDLSAYAEYDGTPLADLPNTDRITIQPERWALTYTDPRSPGVTTALFLPETSNFDPNVGLPDELPGYAIAALRERYPRYYERYLSDLETNYANSRTNVEFDDATYGTEIDVPYRPTHTDLGDGFAFEHFGTTPGRLNDTIQATAPSTTESYFTGAGVIGGVRMIWVGCFPIKVKLNAETTTTKPQIQATDPSTNESYLIGAVVHGNMFWVGNSLCNL</sequence>
<dbReference type="RefSeq" id="XP_035672574.1">
    <property type="nucleotide sequence ID" value="XM_035816681.1"/>
</dbReference>
<evidence type="ECO:0000313" key="4">
    <source>
        <dbReference type="RefSeq" id="XP_035672574.1"/>
    </source>
</evidence>
<keyword evidence="2" id="KW-1185">Reference proteome</keyword>
<accession>A0A9J7MMW2</accession>
<reference evidence="3 4" key="2">
    <citation type="submission" date="2025-04" db="UniProtKB">
        <authorList>
            <consortium name="RefSeq"/>
        </authorList>
    </citation>
    <scope>IDENTIFICATION</scope>
    <source>
        <strain evidence="3 4">S238N-H82</strain>
        <tissue evidence="3 4">Testes</tissue>
    </source>
</reference>
<dbReference type="AlphaFoldDB" id="A0A9J7MMW2"/>
<name>A0A9J7MMW2_BRAFL</name>
<evidence type="ECO:0000313" key="3">
    <source>
        <dbReference type="RefSeq" id="XP_035672573.1"/>
    </source>
</evidence>
<dbReference type="RefSeq" id="XP_035672573.1">
    <property type="nucleotide sequence ID" value="XM_035816680.1"/>
</dbReference>
<organism evidence="2 4">
    <name type="scientific">Branchiostoma floridae</name>
    <name type="common">Florida lancelet</name>
    <name type="synonym">Amphioxus</name>
    <dbReference type="NCBI Taxonomy" id="7739"/>
    <lineage>
        <taxon>Eukaryota</taxon>
        <taxon>Metazoa</taxon>
        <taxon>Chordata</taxon>
        <taxon>Cephalochordata</taxon>
        <taxon>Leptocardii</taxon>
        <taxon>Amphioxiformes</taxon>
        <taxon>Branchiostomatidae</taxon>
        <taxon>Branchiostoma</taxon>
    </lineage>
</organism>
<keyword evidence="1" id="KW-0732">Signal</keyword>
<evidence type="ECO:0000256" key="1">
    <source>
        <dbReference type="SAM" id="SignalP"/>
    </source>
</evidence>
<feature type="chain" id="PRO_5044699054" evidence="1">
    <location>
        <begin position="23"/>
        <end position="278"/>
    </location>
</feature>
<feature type="signal peptide" evidence="1">
    <location>
        <begin position="1"/>
        <end position="22"/>
    </location>
</feature>
<dbReference type="GeneID" id="118413342"/>
<protein>
    <submittedName>
        <fullName evidence="3">Uncharacterized protein LOC118413342 isoform X3</fullName>
    </submittedName>
    <submittedName>
        <fullName evidence="4">Uncharacterized protein LOC118413342 isoform X4</fullName>
    </submittedName>
</protein>
<proteinExistence type="predicted"/>